<dbReference type="Proteomes" id="UP000886752">
    <property type="component" value="Unassembled WGS sequence"/>
</dbReference>
<gene>
    <name evidence="1" type="ORF">H9894_03150</name>
</gene>
<reference evidence="1" key="2">
    <citation type="submission" date="2021-04" db="EMBL/GenBank/DDBJ databases">
        <authorList>
            <person name="Gilroy R."/>
        </authorList>
    </citation>
    <scope>NUCLEOTIDE SEQUENCE</scope>
    <source>
        <strain evidence="1">ChiHecec2B26-446</strain>
    </source>
</reference>
<protein>
    <submittedName>
        <fullName evidence="1">Uncharacterized protein</fullName>
    </submittedName>
</protein>
<evidence type="ECO:0000313" key="1">
    <source>
        <dbReference type="EMBL" id="HIW00170.1"/>
    </source>
</evidence>
<sequence>MNIWYCPSGKGFLRDIRHAAEDSCHSVAIIPPTVDIEAFVNELGRYLTKKWGDVHVFSVDNEQSLLDGLRQIMNMNDMYATNGSDGMDDMDDMDDDIPAWSMDELVQMSSNAGACLLAQVDGALSAEGTEALHRELKSLVQATKRWKEQGNSTYWQLVLALPATVDLPCQSDVFVREFACWGWLRPADLEYAIDLCIDDLCIRQSLSQDSATWFWIYALCRSLAGMDPTLASPLLQTTPRTMEDIQALLERQPATALAERLKSDVHQMEEQRHCFTGLWPAQPPTRLAEKLWRAGLYNLNCHGRPCLHPVALAVCKRSRTLEQMVVRGQIQVYLPMVQEVHHFLLDVLGNLLPDWQQNIGSGYEGYHWDIGPLVACLQTSVPCCPPELVTLARLWRDVRNLLAHNKFLPFDRAIDACRAYEEAQDQFLD</sequence>
<comment type="caution">
    <text evidence="1">The sequence shown here is derived from an EMBL/GenBank/DDBJ whole genome shotgun (WGS) entry which is preliminary data.</text>
</comment>
<organism evidence="1 2">
    <name type="scientific">Candidatus Desulfovibrio intestinipullorum</name>
    <dbReference type="NCBI Taxonomy" id="2838536"/>
    <lineage>
        <taxon>Bacteria</taxon>
        <taxon>Pseudomonadati</taxon>
        <taxon>Thermodesulfobacteriota</taxon>
        <taxon>Desulfovibrionia</taxon>
        <taxon>Desulfovibrionales</taxon>
        <taxon>Desulfovibrionaceae</taxon>
        <taxon>Desulfovibrio</taxon>
    </lineage>
</organism>
<reference evidence="1" key="1">
    <citation type="journal article" date="2021" name="PeerJ">
        <title>Extensive microbial diversity within the chicken gut microbiome revealed by metagenomics and culture.</title>
        <authorList>
            <person name="Gilroy R."/>
            <person name="Ravi A."/>
            <person name="Getino M."/>
            <person name="Pursley I."/>
            <person name="Horton D.L."/>
            <person name="Alikhan N.F."/>
            <person name="Baker D."/>
            <person name="Gharbi K."/>
            <person name="Hall N."/>
            <person name="Watson M."/>
            <person name="Adriaenssens E.M."/>
            <person name="Foster-Nyarko E."/>
            <person name="Jarju S."/>
            <person name="Secka A."/>
            <person name="Antonio M."/>
            <person name="Oren A."/>
            <person name="Chaudhuri R.R."/>
            <person name="La Ragione R."/>
            <person name="Hildebrand F."/>
            <person name="Pallen M.J."/>
        </authorList>
    </citation>
    <scope>NUCLEOTIDE SEQUENCE</scope>
    <source>
        <strain evidence="1">ChiHecec2B26-446</strain>
    </source>
</reference>
<name>A0A9D1TP07_9BACT</name>
<proteinExistence type="predicted"/>
<evidence type="ECO:0000313" key="2">
    <source>
        <dbReference type="Proteomes" id="UP000886752"/>
    </source>
</evidence>
<dbReference type="EMBL" id="DXHV01000035">
    <property type="protein sequence ID" value="HIW00170.1"/>
    <property type="molecule type" value="Genomic_DNA"/>
</dbReference>
<accession>A0A9D1TP07</accession>
<dbReference type="AlphaFoldDB" id="A0A9D1TP07"/>